<evidence type="ECO:0000256" key="1">
    <source>
        <dbReference type="ARBA" id="ARBA00001946"/>
    </source>
</evidence>
<dbReference type="InterPro" id="IPR036412">
    <property type="entry name" value="HAD-like_sf"/>
</dbReference>
<organism evidence="5 8">
    <name type="scientific">Streptomyces avermitilis</name>
    <dbReference type="NCBI Taxonomy" id="33903"/>
    <lineage>
        <taxon>Bacteria</taxon>
        <taxon>Bacillati</taxon>
        <taxon>Actinomycetota</taxon>
        <taxon>Actinomycetes</taxon>
        <taxon>Kitasatosporales</taxon>
        <taxon>Streptomycetaceae</taxon>
        <taxon>Streptomyces</taxon>
    </lineage>
</organism>
<dbReference type="Pfam" id="PF00702">
    <property type="entry name" value="Hydrolase"/>
    <property type="match status" value="1"/>
</dbReference>
<evidence type="ECO:0000256" key="4">
    <source>
        <dbReference type="SAM" id="MobiDB-lite"/>
    </source>
</evidence>
<evidence type="ECO:0000313" key="7">
    <source>
        <dbReference type="Proteomes" id="UP000299211"/>
    </source>
</evidence>
<comment type="cofactor">
    <cofactor evidence="1">
        <name>Mg(2+)</name>
        <dbReference type="ChEBI" id="CHEBI:18420"/>
    </cofactor>
</comment>
<feature type="region of interest" description="Disordered" evidence="4">
    <location>
        <begin position="105"/>
        <end position="129"/>
    </location>
</feature>
<dbReference type="PANTHER" id="PTHR46470">
    <property type="entry name" value="N-ACYLNEURAMINATE-9-PHOSPHATASE"/>
    <property type="match status" value="1"/>
</dbReference>
<protein>
    <recommendedName>
        <fullName evidence="9">Hydrolase</fullName>
    </recommendedName>
</protein>
<dbReference type="InterPro" id="IPR051400">
    <property type="entry name" value="HAD-like_hydrolase"/>
</dbReference>
<dbReference type="InterPro" id="IPR006439">
    <property type="entry name" value="HAD-SF_hydro_IA"/>
</dbReference>
<keyword evidence="3" id="KW-0460">Magnesium</keyword>
<comment type="caution">
    <text evidence="5">The sequence shown here is derived from an EMBL/GenBank/DDBJ whole genome shotgun (WGS) entry which is preliminary data.</text>
</comment>
<dbReference type="SUPFAM" id="SSF56784">
    <property type="entry name" value="HAD-like"/>
    <property type="match status" value="1"/>
</dbReference>
<dbReference type="GO" id="GO:0016787">
    <property type="term" value="F:hydrolase activity"/>
    <property type="evidence" value="ECO:0007669"/>
    <property type="project" value="UniProtKB-KW"/>
</dbReference>
<dbReference type="Gene3D" id="3.40.50.1000">
    <property type="entry name" value="HAD superfamily/HAD-like"/>
    <property type="match status" value="1"/>
</dbReference>
<accession>A0A4D4LND1</accession>
<gene>
    <name evidence="5" type="ORF">SAV14893_019180</name>
    <name evidence="6" type="ORF">SAV31267_068490</name>
</gene>
<sequence length="378" mass="40944">MPQRGRGAVVRRAGRARVATGAPRTPSATQAVNTWLYRSCGAFGPAGVHDRATNRPLTVPAGRDRLADGCLIRENRGTHEPLLTDFPTGTATTRTATVLRTADQDDAQGPGLTLTGTTAVNRPTRRPPPGYRRLMDISAVVWDIDDTIFDYGAADRAGMREHLAAEGLLDGYESVEQALARWREVTDQQWLRFSAGETDWEGQRRERVRVFLGQPLTDTEADDWFQRYVAYYEAAWALFPDVLPVLDALAASHRHAVLSNSSLHVQDRKLRVLGVHHRFEAVLCAAELGVSKPAAEAFHAACDALGLPPHQVAYVGDHPEIDGRGAAEAGLLSVWIDRDGAHTATAVASTGPHRIASLAELPAVLGADTRFGVPSTFG</sequence>
<keyword evidence="2" id="KW-0378">Hydrolase</keyword>
<reference evidence="5 8" key="2">
    <citation type="submission" date="2019-04" db="EMBL/GenBank/DDBJ databases">
        <title>Draft genome sequences of Streptomyces avermitilis NBRC 14893.</title>
        <authorList>
            <person name="Komaki H."/>
            <person name="Tamura T."/>
            <person name="Hosoyama A."/>
        </authorList>
    </citation>
    <scope>NUCLEOTIDE SEQUENCE [LARGE SCALE GENOMIC DNA]</scope>
    <source>
        <strain evidence="5 8">NBRC 14893</strain>
    </source>
</reference>
<dbReference type="EMBL" id="BJHY01000001">
    <property type="protein sequence ID" value="GDY77364.1"/>
    <property type="molecule type" value="Genomic_DNA"/>
</dbReference>
<name>A0A4D4LND1_STRAX</name>
<dbReference type="GO" id="GO:0044281">
    <property type="term" value="P:small molecule metabolic process"/>
    <property type="evidence" value="ECO:0007669"/>
    <property type="project" value="UniProtKB-ARBA"/>
</dbReference>
<evidence type="ECO:0000313" key="6">
    <source>
        <dbReference type="EMBL" id="GDY77364.1"/>
    </source>
</evidence>
<dbReference type="AlphaFoldDB" id="A0A4D4LND1"/>
<dbReference type="SFLD" id="SFLDS00003">
    <property type="entry name" value="Haloacid_Dehalogenase"/>
    <property type="match status" value="1"/>
</dbReference>
<dbReference type="NCBIfam" id="TIGR01549">
    <property type="entry name" value="HAD-SF-IA-v1"/>
    <property type="match status" value="1"/>
</dbReference>
<dbReference type="PRINTS" id="PR00413">
    <property type="entry name" value="HADHALOGNASE"/>
</dbReference>
<evidence type="ECO:0000313" key="5">
    <source>
        <dbReference type="EMBL" id="GDY62525.1"/>
    </source>
</evidence>
<evidence type="ECO:0000256" key="2">
    <source>
        <dbReference type="ARBA" id="ARBA00022801"/>
    </source>
</evidence>
<feature type="region of interest" description="Disordered" evidence="4">
    <location>
        <begin position="1"/>
        <end position="25"/>
    </location>
</feature>
<dbReference type="PANTHER" id="PTHR46470:SF4">
    <property type="entry name" value="5-AMINO-6-(5-PHOSPHO-D-RIBITYLAMINO)URACIL PHOSPHATASE YIGB"/>
    <property type="match status" value="1"/>
</dbReference>
<dbReference type="Proteomes" id="UP000299211">
    <property type="component" value="Unassembled WGS sequence"/>
</dbReference>
<reference evidence="6 7" key="1">
    <citation type="submission" date="2019-04" db="EMBL/GenBank/DDBJ databases">
        <title>Draft genome sequences of Streptomyces avermitilis ATCC 31267.</title>
        <authorList>
            <person name="Komaki H."/>
            <person name="Tamura T."/>
            <person name="Hosoyama A."/>
        </authorList>
    </citation>
    <scope>NUCLEOTIDE SEQUENCE [LARGE SCALE GENOMIC DNA]</scope>
    <source>
        <strain evidence="6 7">ATCC 31267</strain>
    </source>
</reference>
<dbReference type="STRING" id="33903.AQJ43_27955"/>
<evidence type="ECO:0000256" key="3">
    <source>
        <dbReference type="ARBA" id="ARBA00022842"/>
    </source>
</evidence>
<dbReference type="Proteomes" id="UP000302139">
    <property type="component" value="Unassembled WGS sequence"/>
</dbReference>
<dbReference type="InterPro" id="IPR023214">
    <property type="entry name" value="HAD_sf"/>
</dbReference>
<proteinExistence type="predicted"/>
<dbReference type="EMBL" id="BJHX01000001">
    <property type="protein sequence ID" value="GDY62525.1"/>
    <property type="molecule type" value="Genomic_DNA"/>
</dbReference>
<evidence type="ECO:0008006" key="9">
    <source>
        <dbReference type="Google" id="ProtNLM"/>
    </source>
</evidence>
<dbReference type="SFLD" id="SFLDG01129">
    <property type="entry name" value="C1.5:_HAD__Beta-PGM__Phosphata"/>
    <property type="match status" value="1"/>
</dbReference>
<evidence type="ECO:0000313" key="8">
    <source>
        <dbReference type="Proteomes" id="UP000302139"/>
    </source>
</evidence>
<dbReference type="Gene3D" id="1.20.120.710">
    <property type="entry name" value="Haloacid dehalogenase hydrolase-like domain"/>
    <property type="match status" value="1"/>
</dbReference>